<comment type="catalytic activity">
    <reaction evidence="23">
        <text>hexadecanoyl-CoA + H2O = hexadecanoate + CoA + H(+)</text>
        <dbReference type="Rhea" id="RHEA:16645"/>
        <dbReference type="ChEBI" id="CHEBI:7896"/>
        <dbReference type="ChEBI" id="CHEBI:15377"/>
        <dbReference type="ChEBI" id="CHEBI:15378"/>
        <dbReference type="ChEBI" id="CHEBI:57287"/>
        <dbReference type="ChEBI" id="CHEBI:57379"/>
        <dbReference type="EC" id="3.1.2.2"/>
    </reaction>
    <physiologicalReaction direction="left-to-right" evidence="23">
        <dbReference type="Rhea" id="RHEA:16646"/>
    </physiologicalReaction>
</comment>
<dbReference type="CDD" id="cd03443">
    <property type="entry name" value="PaaI_thioesterase"/>
    <property type="match status" value="1"/>
</dbReference>
<keyword evidence="5" id="KW-1003">Cell membrane</keyword>
<evidence type="ECO:0000256" key="7">
    <source>
        <dbReference type="ARBA" id="ARBA00022703"/>
    </source>
</evidence>
<dbReference type="InterPro" id="IPR029069">
    <property type="entry name" value="HotDog_dom_sf"/>
</dbReference>
<keyword evidence="12" id="KW-0443">Lipid metabolism</keyword>
<dbReference type="InterPro" id="IPR052365">
    <property type="entry name" value="THEM4/THEM5_acyl-CoA_thioest"/>
</dbReference>
<keyword evidence="14" id="KW-0472">Membrane</keyword>
<organism evidence="29">
    <name type="scientific">freshwater metagenome</name>
    <dbReference type="NCBI Taxonomy" id="449393"/>
    <lineage>
        <taxon>unclassified sequences</taxon>
        <taxon>metagenomes</taxon>
        <taxon>ecological metagenomes</taxon>
    </lineage>
</organism>
<evidence type="ECO:0000256" key="24">
    <source>
        <dbReference type="ARBA" id="ARBA00047969"/>
    </source>
</evidence>
<comment type="catalytic activity">
    <reaction evidence="26">
        <text>tetradecanoyl-CoA + H2O = tetradecanoate + CoA + H(+)</text>
        <dbReference type="Rhea" id="RHEA:40119"/>
        <dbReference type="ChEBI" id="CHEBI:15377"/>
        <dbReference type="ChEBI" id="CHEBI:15378"/>
        <dbReference type="ChEBI" id="CHEBI:30807"/>
        <dbReference type="ChEBI" id="CHEBI:57287"/>
        <dbReference type="ChEBI" id="CHEBI:57385"/>
    </reaction>
    <physiologicalReaction direction="left-to-right" evidence="26">
        <dbReference type="Rhea" id="RHEA:40120"/>
    </physiologicalReaction>
</comment>
<evidence type="ECO:0000256" key="19">
    <source>
        <dbReference type="ARBA" id="ARBA00038848"/>
    </source>
</evidence>
<evidence type="ECO:0000256" key="9">
    <source>
        <dbReference type="ARBA" id="ARBA00022801"/>
    </source>
</evidence>
<gene>
    <name evidence="29" type="ORF">UFOPK2366_01398</name>
</gene>
<evidence type="ECO:0000256" key="27">
    <source>
        <dbReference type="SAM" id="MobiDB-lite"/>
    </source>
</evidence>
<sequence length="250" mass="26408">MSKPSDPTHDLPDDHPFSGGGPANMRDALAARNAGVMPSSGTRAELAEATRVVIDELMRNNADDSELEAAASLVKQAAALLQQQSHGRSYVGVAEGSLANGHQNFIDFSPFIGVLNPLAPPISMNFAENGEVFATCTYGAAYEGPPGCLHGGFIAAGFDEVLGFAQAQSGSAGMTGRLTISYRSPTPLFREVRFTGRLDRVEGRKIYASAELRAGDTLCAEAEGLFISMKPAVFERLMQIRLGNSATGPE</sequence>
<name>A0A6J6PWF7_9ZZZZ</name>
<evidence type="ECO:0000256" key="18">
    <source>
        <dbReference type="ARBA" id="ARBA00038456"/>
    </source>
</evidence>
<keyword evidence="15" id="KW-0966">Cell projection</keyword>
<reference evidence="29" key="1">
    <citation type="submission" date="2020-05" db="EMBL/GenBank/DDBJ databases">
        <authorList>
            <person name="Chiriac C."/>
            <person name="Salcher M."/>
            <person name="Ghai R."/>
            <person name="Kavagutti S V."/>
        </authorList>
    </citation>
    <scope>NUCLEOTIDE SEQUENCE</scope>
</reference>
<dbReference type="GO" id="GO:0005758">
    <property type="term" value="C:mitochondrial intermembrane space"/>
    <property type="evidence" value="ECO:0007669"/>
    <property type="project" value="UniProtKB-SubCell"/>
</dbReference>
<dbReference type="GO" id="GO:0005743">
    <property type="term" value="C:mitochondrial inner membrane"/>
    <property type="evidence" value="ECO:0007669"/>
    <property type="project" value="UniProtKB-SubCell"/>
</dbReference>
<comment type="subcellular location">
    <subcellularLocation>
        <location evidence="3">Cell projection</location>
        <location evidence="3">Ruffle membrane</location>
    </subcellularLocation>
    <subcellularLocation>
        <location evidence="1">Cytoplasm</location>
    </subcellularLocation>
    <subcellularLocation>
        <location evidence="4">Mitochondrion inner membrane</location>
        <topology evidence="4">Peripheral membrane protein</topology>
    </subcellularLocation>
    <subcellularLocation>
        <location evidence="2">Mitochondrion intermembrane space</location>
    </subcellularLocation>
</comment>
<evidence type="ECO:0000256" key="12">
    <source>
        <dbReference type="ARBA" id="ARBA00023098"/>
    </source>
</evidence>
<feature type="domain" description="Thioesterase" evidence="28">
    <location>
        <begin position="147"/>
        <end position="217"/>
    </location>
</feature>
<evidence type="ECO:0000256" key="20">
    <source>
        <dbReference type="ARBA" id="ARBA00040123"/>
    </source>
</evidence>
<keyword evidence="8" id="KW-0999">Mitochondrion inner membrane</keyword>
<comment type="catalytic activity">
    <reaction evidence="22">
        <text>octanoyl-CoA + H2O = octanoate + CoA + H(+)</text>
        <dbReference type="Rhea" id="RHEA:30143"/>
        <dbReference type="ChEBI" id="CHEBI:15377"/>
        <dbReference type="ChEBI" id="CHEBI:15378"/>
        <dbReference type="ChEBI" id="CHEBI:25646"/>
        <dbReference type="ChEBI" id="CHEBI:57287"/>
        <dbReference type="ChEBI" id="CHEBI:57386"/>
    </reaction>
    <physiologicalReaction direction="left-to-right" evidence="22">
        <dbReference type="Rhea" id="RHEA:30144"/>
    </physiologicalReaction>
</comment>
<evidence type="ECO:0000256" key="6">
    <source>
        <dbReference type="ARBA" id="ARBA00022490"/>
    </source>
</evidence>
<evidence type="ECO:0000256" key="16">
    <source>
        <dbReference type="ARBA" id="ARBA00035852"/>
    </source>
</evidence>
<evidence type="ECO:0000256" key="23">
    <source>
        <dbReference type="ARBA" id="ARBA00047734"/>
    </source>
</evidence>
<dbReference type="Gene3D" id="3.10.129.10">
    <property type="entry name" value="Hotdog Thioesterase"/>
    <property type="match status" value="1"/>
</dbReference>
<dbReference type="InterPro" id="IPR006683">
    <property type="entry name" value="Thioestr_dom"/>
</dbReference>
<evidence type="ECO:0000256" key="13">
    <source>
        <dbReference type="ARBA" id="ARBA00023128"/>
    </source>
</evidence>
<keyword evidence="10" id="KW-0276">Fatty acid metabolism</keyword>
<comment type="catalytic activity">
    <reaction evidence="17">
        <text>(9Z)-octadecenoyl-CoA + H2O = (9Z)-octadecenoate + CoA + H(+)</text>
        <dbReference type="Rhea" id="RHEA:40139"/>
        <dbReference type="ChEBI" id="CHEBI:15377"/>
        <dbReference type="ChEBI" id="CHEBI:15378"/>
        <dbReference type="ChEBI" id="CHEBI:30823"/>
        <dbReference type="ChEBI" id="CHEBI:57287"/>
        <dbReference type="ChEBI" id="CHEBI:57387"/>
    </reaction>
    <physiologicalReaction direction="left-to-right" evidence="17">
        <dbReference type="Rhea" id="RHEA:40140"/>
    </physiologicalReaction>
</comment>
<dbReference type="AlphaFoldDB" id="A0A6J6PWF7"/>
<keyword evidence="6" id="KW-0963">Cytoplasm</keyword>
<evidence type="ECO:0000256" key="21">
    <source>
        <dbReference type="ARBA" id="ARBA00043210"/>
    </source>
</evidence>
<dbReference type="PANTHER" id="PTHR12418">
    <property type="entry name" value="ACYL-COENZYME A THIOESTERASE THEM4"/>
    <property type="match status" value="1"/>
</dbReference>
<dbReference type="EC" id="3.1.2.2" evidence="19"/>
<protein>
    <recommendedName>
        <fullName evidence="20">Acyl-coenzyme A thioesterase THEM4</fullName>
        <ecNumber evidence="19">3.1.2.2</ecNumber>
    </recommendedName>
    <alternativeName>
        <fullName evidence="21">Thioesterase superfamily member 4</fullName>
    </alternativeName>
</protein>
<evidence type="ECO:0000256" key="17">
    <source>
        <dbReference type="ARBA" id="ARBA00037002"/>
    </source>
</evidence>
<evidence type="ECO:0000256" key="22">
    <source>
        <dbReference type="ARBA" id="ARBA00047588"/>
    </source>
</evidence>
<keyword evidence="11" id="KW-0809">Transit peptide</keyword>
<evidence type="ECO:0000259" key="28">
    <source>
        <dbReference type="Pfam" id="PF03061"/>
    </source>
</evidence>
<dbReference type="SUPFAM" id="SSF54637">
    <property type="entry name" value="Thioesterase/thiol ester dehydrase-isomerase"/>
    <property type="match status" value="1"/>
</dbReference>
<evidence type="ECO:0000256" key="8">
    <source>
        <dbReference type="ARBA" id="ARBA00022792"/>
    </source>
</evidence>
<proteinExistence type="inferred from homology"/>
<dbReference type="GO" id="GO:0032587">
    <property type="term" value="C:ruffle membrane"/>
    <property type="evidence" value="ECO:0007669"/>
    <property type="project" value="UniProtKB-SubCell"/>
</dbReference>
<evidence type="ECO:0000313" key="29">
    <source>
        <dbReference type="EMBL" id="CAB4703801.1"/>
    </source>
</evidence>
<evidence type="ECO:0000256" key="11">
    <source>
        <dbReference type="ARBA" id="ARBA00022946"/>
    </source>
</evidence>
<feature type="region of interest" description="Disordered" evidence="27">
    <location>
        <begin position="1"/>
        <end position="26"/>
    </location>
</feature>
<dbReference type="PANTHER" id="PTHR12418:SF19">
    <property type="entry name" value="ACYL-COENZYME A THIOESTERASE THEM4"/>
    <property type="match status" value="1"/>
</dbReference>
<comment type="catalytic activity">
    <reaction evidence="24">
        <text>decanoyl-CoA + H2O = decanoate + CoA + H(+)</text>
        <dbReference type="Rhea" id="RHEA:40059"/>
        <dbReference type="ChEBI" id="CHEBI:15377"/>
        <dbReference type="ChEBI" id="CHEBI:15378"/>
        <dbReference type="ChEBI" id="CHEBI:27689"/>
        <dbReference type="ChEBI" id="CHEBI:57287"/>
        <dbReference type="ChEBI" id="CHEBI:61430"/>
    </reaction>
    <physiologicalReaction direction="left-to-right" evidence="24">
        <dbReference type="Rhea" id="RHEA:40060"/>
    </physiologicalReaction>
</comment>
<dbReference type="GO" id="GO:0006915">
    <property type="term" value="P:apoptotic process"/>
    <property type="evidence" value="ECO:0007669"/>
    <property type="project" value="UniProtKB-KW"/>
</dbReference>
<evidence type="ECO:0000256" key="4">
    <source>
        <dbReference type="ARBA" id="ARBA00004637"/>
    </source>
</evidence>
<evidence type="ECO:0000256" key="5">
    <source>
        <dbReference type="ARBA" id="ARBA00022475"/>
    </source>
</evidence>
<evidence type="ECO:0000256" key="25">
    <source>
        <dbReference type="ARBA" id="ARBA00048074"/>
    </source>
</evidence>
<comment type="catalytic activity">
    <reaction evidence="25">
        <text>dodecanoyl-CoA + H2O = dodecanoate + CoA + H(+)</text>
        <dbReference type="Rhea" id="RHEA:30135"/>
        <dbReference type="ChEBI" id="CHEBI:15377"/>
        <dbReference type="ChEBI" id="CHEBI:15378"/>
        <dbReference type="ChEBI" id="CHEBI:18262"/>
        <dbReference type="ChEBI" id="CHEBI:57287"/>
        <dbReference type="ChEBI" id="CHEBI:57375"/>
    </reaction>
    <physiologicalReaction direction="left-to-right" evidence="25">
        <dbReference type="Rhea" id="RHEA:30136"/>
    </physiologicalReaction>
</comment>
<dbReference type="GO" id="GO:0006631">
    <property type="term" value="P:fatty acid metabolic process"/>
    <property type="evidence" value="ECO:0007669"/>
    <property type="project" value="UniProtKB-KW"/>
</dbReference>
<dbReference type="EMBL" id="CAEZXM010000280">
    <property type="protein sequence ID" value="CAB4703801.1"/>
    <property type="molecule type" value="Genomic_DNA"/>
</dbReference>
<feature type="compositionally biased region" description="Basic and acidic residues" evidence="27">
    <location>
        <begin position="1"/>
        <end position="16"/>
    </location>
</feature>
<evidence type="ECO:0000256" key="10">
    <source>
        <dbReference type="ARBA" id="ARBA00022832"/>
    </source>
</evidence>
<dbReference type="Pfam" id="PF03061">
    <property type="entry name" value="4HBT"/>
    <property type="match status" value="1"/>
</dbReference>
<keyword evidence="7" id="KW-0053">Apoptosis</keyword>
<keyword evidence="13" id="KW-0496">Mitochondrion</keyword>
<accession>A0A6J6PWF7</accession>
<comment type="similarity">
    <text evidence="18">Belongs to the THEM4/THEM5 thioesterase family.</text>
</comment>
<evidence type="ECO:0000256" key="15">
    <source>
        <dbReference type="ARBA" id="ARBA00023273"/>
    </source>
</evidence>
<comment type="catalytic activity">
    <reaction evidence="16">
        <text>(5Z,8Z,11Z,14Z)-eicosatetraenoyl-CoA + H2O = (5Z,8Z,11Z,14Z)-eicosatetraenoate + CoA + H(+)</text>
        <dbReference type="Rhea" id="RHEA:40151"/>
        <dbReference type="ChEBI" id="CHEBI:15377"/>
        <dbReference type="ChEBI" id="CHEBI:15378"/>
        <dbReference type="ChEBI" id="CHEBI:32395"/>
        <dbReference type="ChEBI" id="CHEBI:57287"/>
        <dbReference type="ChEBI" id="CHEBI:57368"/>
    </reaction>
    <physiologicalReaction direction="left-to-right" evidence="16">
        <dbReference type="Rhea" id="RHEA:40152"/>
    </physiologicalReaction>
</comment>
<evidence type="ECO:0000256" key="26">
    <source>
        <dbReference type="ARBA" id="ARBA00048180"/>
    </source>
</evidence>
<dbReference type="GO" id="GO:0016787">
    <property type="term" value="F:hydrolase activity"/>
    <property type="evidence" value="ECO:0007669"/>
    <property type="project" value="UniProtKB-KW"/>
</dbReference>
<keyword evidence="9" id="KW-0378">Hydrolase</keyword>
<evidence type="ECO:0000256" key="2">
    <source>
        <dbReference type="ARBA" id="ARBA00004569"/>
    </source>
</evidence>
<evidence type="ECO:0000256" key="1">
    <source>
        <dbReference type="ARBA" id="ARBA00004496"/>
    </source>
</evidence>
<evidence type="ECO:0000256" key="3">
    <source>
        <dbReference type="ARBA" id="ARBA00004632"/>
    </source>
</evidence>
<evidence type="ECO:0000256" key="14">
    <source>
        <dbReference type="ARBA" id="ARBA00023136"/>
    </source>
</evidence>